<proteinExistence type="predicted"/>
<accession>A0A5P8WEW6</accession>
<dbReference type="EMBL" id="CP045227">
    <property type="protein sequence ID" value="QFS51194.1"/>
    <property type="molecule type" value="Genomic_DNA"/>
</dbReference>
<dbReference type="AlphaFoldDB" id="A0A5P8WEW6"/>
<dbReference type="Proteomes" id="UP000326678">
    <property type="component" value="Chromosome Gxm2"/>
</dbReference>
<keyword evidence="2" id="KW-1185">Reference proteome</keyword>
<organism evidence="1 2">
    <name type="scientific">Nostoc sphaeroides CCNUC1</name>
    <dbReference type="NCBI Taxonomy" id="2653204"/>
    <lineage>
        <taxon>Bacteria</taxon>
        <taxon>Bacillati</taxon>
        <taxon>Cyanobacteriota</taxon>
        <taxon>Cyanophyceae</taxon>
        <taxon>Nostocales</taxon>
        <taxon>Nostocaceae</taxon>
        <taxon>Nostoc</taxon>
    </lineage>
</organism>
<dbReference type="KEGG" id="nsh:GXM_08688"/>
<name>A0A5P8WEW6_9NOSO</name>
<sequence length="43" mass="4905">MFESIDLENRSIRLLGISLSNLDNAKQTQVIQLPLFQNGNIIF</sequence>
<reference evidence="1 2" key="1">
    <citation type="submission" date="2019-10" db="EMBL/GenBank/DDBJ databases">
        <title>Genomic and transcriptomic insights into the perfect genentic adaptation of a filamentous nitrogen-fixing cyanobacterium to rice fields.</title>
        <authorList>
            <person name="Chen Z."/>
        </authorList>
    </citation>
    <scope>NUCLEOTIDE SEQUENCE [LARGE SCALE GENOMIC DNA]</scope>
    <source>
        <strain evidence="1">CCNUC1</strain>
    </source>
</reference>
<protein>
    <submittedName>
        <fullName evidence="1">DNA polymerase IV</fullName>
    </submittedName>
</protein>
<gene>
    <name evidence="1" type="ORF">GXM_08688</name>
</gene>
<evidence type="ECO:0000313" key="1">
    <source>
        <dbReference type="EMBL" id="QFS51194.1"/>
    </source>
</evidence>
<evidence type="ECO:0000313" key="2">
    <source>
        <dbReference type="Proteomes" id="UP000326678"/>
    </source>
</evidence>